<dbReference type="EMBL" id="MT143310">
    <property type="protein sequence ID" value="QJA95388.1"/>
    <property type="molecule type" value="Genomic_DNA"/>
</dbReference>
<accession>A0A6M3JM91</accession>
<dbReference type="EMBL" id="MT141787">
    <property type="protein sequence ID" value="QJA70368.1"/>
    <property type="molecule type" value="Genomic_DNA"/>
</dbReference>
<dbReference type="AlphaFoldDB" id="A0A6M3JM91"/>
<gene>
    <name evidence="1" type="ORF">MM415A03771_0006</name>
    <name evidence="2" type="ORF">MM415B05425_0007</name>
</gene>
<sequence>MKILFNEWSCSNITDKQKNDIQANIEKELLSVQDKIKPLPKKLTVSIFEIPRTRSPKRSLECFGVDDNGDELVTYVYPLSGEGSTFRFPDPKD</sequence>
<name>A0A6M3JM91_9ZZZZ</name>
<evidence type="ECO:0000313" key="2">
    <source>
        <dbReference type="EMBL" id="QJA95388.1"/>
    </source>
</evidence>
<evidence type="ECO:0000313" key="1">
    <source>
        <dbReference type="EMBL" id="QJA70368.1"/>
    </source>
</evidence>
<proteinExistence type="predicted"/>
<protein>
    <submittedName>
        <fullName evidence="1">Uncharacterized protein</fullName>
    </submittedName>
</protein>
<organism evidence="1">
    <name type="scientific">viral metagenome</name>
    <dbReference type="NCBI Taxonomy" id="1070528"/>
    <lineage>
        <taxon>unclassified sequences</taxon>
        <taxon>metagenomes</taxon>
        <taxon>organismal metagenomes</taxon>
    </lineage>
</organism>
<reference evidence="1" key="1">
    <citation type="submission" date="2020-03" db="EMBL/GenBank/DDBJ databases">
        <title>The deep terrestrial virosphere.</title>
        <authorList>
            <person name="Holmfeldt K."/>
            <person name="Nilsson E."/>
            <person name="Simone D."/>
            <person name="Lopez-Fernandez M."/>
            <person name="Wu X."/>
            <person name="de Brujin I."/>
            <person name="Lundin D."/>
            <person name="Andersson A."/>
            <person name="Bertilsson S."/>
            <person name="Dopson M."/>
        </authorList>
    </citation>
    <scope>NUCLEOTIDE SEQUENCE</scope>
    <source>
        <strain evidence="1">MM415A03771</strain>
        <strain evidence="2">MM415B05425</strain>
    </source>
</reference>